<name>A0A919LG73_9ACTN</name>
<dbReference type="AlphaFoldDB" id="A0A919LG73"/>
<evidence type="ECO:0000313" key="2">
    <source>
        <dbReference type="EMBL" id="GHI90425.1"/>
    </source>
</evidence>
<accession>A0A919LG73</accession>
<gene>
    <name evidence="2" type="ORF">Sxan_77890</name>
</gene>
<dbReference type="Proteomes" id="UP000600026">
    <property type="component" value="Unassembled WGS sequence"/>
</dbReference>
<feature type="transmembrane region" description="Helical" evidence="1">
    <location>
        <begin position="17"/>
        <end position="33"/>
    </location>
</feature>
<organism evidence="2 3">
    <name type="scientific">Streptomyces xanthophaeus</name>
    <dbReference type="NCBI Taxonomy" id="67385"/>
    <lineage>
        <taxon>Bacteria</taxon>
        <taxon>Bacillati</taxon>
        <taxon>Actinomycetota</taxon>
        <taxon>Actinomycetes</taxon>
        <taxon>Kitasatosporales</taxon>
        <taxon>Streptomycetaceae</taxon>
        <taxon>Streptomyces</taxon>
    </lineage>
</organism>
<keyword evidence="3" id="KW-1185">Reference proteome</keyword>
<dbReference type="EMBL" id="BNEE01000011">
    <property type="protein sequence ID" value="GHI90425.1"/>
    <property type="molecule type" value="Genomic_DNA"/>
</dbReference>
<keyword evidence="1" id="KW-0472">Membrane</keyword>
<evidence type="ECO:0000313" key="3">
    <source>
        <dbReference type="Proteomes" id="UP000600026"/>
    </source>
</evidence>
<keyword evidence="1" id="KW-1133">Transmembrane helix</keyword>
<evidence type="ECO:0000256" key="1">
    <source>
        <dbReference type="SAM" id="Phobius"/>
    </source>
</evidence>
<proteinExistence type="predicted"/>
<protein>
    <submittedName>
        <fullName evidence="2">Uncharacterized protein</fullName>
    </submittedName>
</protein>
<keyword evidence="1" id="KW-0812">Transmembrane</keyword>
<comment type="caution">
    <text evidence="2">The sequence shown here is derived from an EMBL/GenBank/DDBJ whole genome shotgun (WGS) entry which is preliminary data.</text>
</comment>
<reference evidence="2" key="1">
    <citation type="submission" date="2020-09" db="EMBL/GenBank/DDBJ databases">
        <title>Whole genome shotgun sequence of Streptomyces xanthophaeus NBRC 12829.</title>
        <authorList>
            <person name="Komaki H."/>
            <person name="Tamura T."/>
        </authorList>
    </citation>
    <scope>NUCLEOTIDE SEQUENCE</scope>
    <source>
        <strain evidence="2">NBRC 12829</strain>
    </source>
</reference>
<sequence>MNSLADAVRRAARKMRAWYGLGVVALVLGWFWLLERFGPLWSTDLWVLTLVVVVATALLPGAWASAICALAPYVFDKRRRQGA</sequence>
<feature type="transmembrane region" description="Helical" evidence="1">
    <location>
        <begin position="45"/>
        <end position="75"/>
    </location>
</feature>